<comment type="caution">
    <text evidence="1">The sequence shown here is derived from an EMBL/GenBank/DDBJ whole genome shotgun (WGS) entry which is preliminary data.</text>
</comment>
<reference evidence="1" key="1">
    <citation type="journal article" date="2017" name="Nature">
        <title>The sunflower genome provides insights into oil metabolism, flowering and Asterid evolution.</title>
        <authorList>
            <person name="Badouin H."/>
            <person name="Gouzy J."/>
            <person name="Grassa C.J."/>
            <person name="Murat F."/>
            <person name="Staton S.E."/>
            <person name="Cottret L."/>
            <person name="Lelandais-Briere C."/>
            <person name="Owens G.L."/>
            <person name="Carrere S."/>
            <person name="Mayjonade B."/>
            <person name="Legrand L."/>
            <person name="Gill N."/>
            <person name="Kane N.C."/>
            <person name="Bowers J.E."/>
            <person name="Hubner S."/>
            <person name="Bellec A."/>
            <person name="Berard A."/>
            <person name="Berges H."/>
            <person name="Blanchet N."/>
            <person name="Boniface M.C."/>
            <person name="Brunel D."/>
            <person name="Catrice O."/>
            <person name="Chaidir N."/>
            <person name="Claudel C."/>
            <person name="Donnadieu C."/>
            <person name="Faraut T."/>
            <person name="Fievet G."/>
            <person name="Helmstetter N."/>
            <person name="King M."/>
            <person name="Knapp S.J."/>
            <person name="Lai Z."/>
            <person name="Le Paslier M.C."/>
            <person name="Lippi Y."/>
            <person name="Lorenzon L."/>
            <person name="Mandel J.R."/>
            <person name="Marage G."/>
            <person name="Marchand G."/>
            <person name="Marquand E."/>
            <person name="Bret-Mestries E."/>
            <person name="Morien E."/>
            <person name="Nambeesan S."/>
            <person name="Nguyen T."/>
            <person name="Pegot-Espagnet P."/>
            <person name="Pouilly N."/>
            <person name="Raftis F."/>
            <person name="Sallet E."/>
            <person name="Schiex T."/>
            <person name="Thomas J."/>
            <person name="Vandecasteele C."/>
            <person name="Vares D."/>
            <person name="Vear F."/>
            <person name="Vautrin S."/>
            <person name="Crespi M."/>
            <person name="Mangin B."/>
            <person name="Burke J.M."/>
            <person name="Salse J."/>
            <person name="Munos S."/>
            <person name="Vincourt P."/>
            <person name="Rieseberg L.H."/>
            <person name="Langlade N.B."/>
        </authorList>
    </citation>
    <scope>NUCLEOTIDE SEQUENCE</scope>
    <source>
        <tissue evidence="1">Leaves</tissue>
    </source>
</reference>
<proteinExistence type="predicted"/>
<evidence type="ECO:0000313" key="2">
    <source>
        <dbReference type="Proteomes" id="UP000215914"/>
    </source>
</evidence>
<evidence type="ECO:0000313" key="1">
    <source>
        <dbReference type="EMBL" id="KAF5800376.1"/>
    </source>
</evidence>
<dbReference type="AlphaFoldDB" id="A0A9K3NHC2"/>
<accession>A0A9K3NHC2</accession>
<organism evidence="1 2">
    <name type="scientific">Helianthus annuus</name>
    <name type="common">Common sunflower</name>
    <dbReference type="NCBI Taxonomy" id="4232"/>
    <lineage>
        <taxon>Eukaryota</taxon>
        <taxon>Viridiplantae</taxon>
        <taxon>Streptophyta</taxon>
        <taxon>Embryophyta</taxon>
        <taxon>Tracheophyta</taxon>
        <taxon>Spermatophyta</taxon>
        <taxon>Magnoliopsida</taxon>
        <taxon>eudicotyledons</taxon>
        <taxon>Gunneridae</taxon>
        <taxon>Pentapetalae</taxon>
        <taxon>asterids</taxon>
        <taxon>campanulids</taxon>
        <taxon>Asterales</taxon>
        <taxon>Asteraceae</taxon>
        <taxon>Asteroideae</taxon>
        <taxon>Heliantheae alliance</taxon>
        <taxon>Heliantheae</taxon>
        <taxon>Helianthus</taxon>
    </lineage>
</organism>
<keyword evidence="2" id="KW-1185">Reference proteome</keyword>
<sequence>MIPTRLFLLSPRIFKYERFIREEGKLPEILFPLMPSNCNKGTEPNVLGISPDKLLQLNCKTFKLDHFSQHSGITPDN</sequence>
<dbReference type="Proteomes" id="UP000215914">
    <property type="component" value="Unassembled WGS sequence"/>
</dbReference>
<reference evidence="1" key="2">
    <citation type="submission" date="2020-06" db="EMBL/GenBank/DDBJ databases">
        <title>Helianthus annuus Genome sequencing and assembly Release 2.</title>
        <authorList>
            <person name="Gouzy J."/>
            <person name="Langlade N."/>
            <person name="Munos S."/>
        </authorList>
    </citation>
    <scope>NUCLEOTIDE SEQUENCE</scope>
    <source>
        <tissue evidence="1">Leaves</tissue>
    </source>
</reference>
<gene>
    <name evidence="1" type="ORF">HanXRQr2_Chr07g0315351</name>
</gene>
<dbReference type="Gramene" id="mRNA:HanXRQr2_Chr07g0315351">
    <property type="protein sequence ID" value="CDS:HanXRQr2_Chr07g0315351.1"/>
    <property type="gene ID" value="HanXRQr2_Chr07g0315351"/>
</dbReference>
<protein>
    <submittedName>
        <fullName evidence="1">Uncharacterized protein</fullName>
    </submittedName>
</protein>
<dbReference type="EMBL" id="MNCJ02000322">
    <property type="protein sequence ID" value="KAF5800376.1"/>
    <property type="molecule type" value="Genomic_DNA"/>
</dbReference>
<name>A0A9K3NHC2_HELAN</name>